<keyword evidence="1" id="KW-0378">Hydrolase</keyword>
<dbReference type="GO" id="GO:0043139">
    <property type="term" value="F:5'-3' DNA helicase activity"/>
    <property type="evidence" value="ECO:0007669"/>
    <property type="project" value="UniProtKB-EC"/>
</dbReference>
<evidence type="ECO:0000313" key="3">
    <source>
        <dbReference type="EMBL" id="GEY57945.1"/>
    </source>
</evidence>
<keyword evidence="1" id="KW-0547">Nucleotide-binding</keyword>
<comment type="caution">
    <text evidence="3">The sequence shown here is derived from an EMBL/GenBank/DDBJ whole genome shotgun (WGS) entry which is preliminary data.</text>
</comment>
<reference evidence="3" key="1">
    <citation type="journal article" date="2019" name="Sci. Rep.">
        <title>Draft genome of Tanacetum cinerariifolium, the natural source of mosquito coil.</title>
        <authorList>
            <person name="Yamashiro T."/>
            <person name="Shiraishi A."/>
            <person name="Satake H."/>
            <person name="Nakayama K."/>
        </authorList>
    </citation>
    <scope>NUCLEOTIDE SEQUENCE</scope>
</reference>
<dbReference type="PANTHER" id="PTHR10492">
    <property type="match status" value="1"/>
</dbReference>
<gene>
    <name evidence="3" type="ORF">Tci_429919</name>
</gene>
<keyword evidence="1" id="KW-0234">DNA repair</keyword>
<comment type="catalytic activity">
    <reaction evidence="1">
        <text>ATP + H2O = ADP + phosphate + H(+)</text>
        <dbReference type="Rhea" id="RHEA:13065"/>
        <dbReference type="ChEBI" id="CHEBI:15377"/>
        <dbReference type="ChEBI" id="CHEBI:15378"/>
        <dbReference type="ChEBI" id="CHEBI:30616"/>
        <dbReference type="ChEBI" id="CHEBI:43474"/>
        <dbReference type="ChEBI" id="CHEBI:456216"/>
        <dbReference type="EC" id="5.6.2.3"/>
    </reaction>
</comment>
<name>A0A699HWH5_TANCI</name>
<evidence type="ECO:0000256" key="1">
    <source>
        <dbReference type="RuleBase" id="RU363044"/>
    </source>
</evidence>
<comment type="similarity">
    <text evidence="1">Belongs to the helicase family.</text>
</comment>
<dbReference type="InterPro" id="IPR010285">
    <property type="entry name" value="DNA_helicase_pif1-like_DEAD"/>
</dbReference>
<evidence type="ECO:0000259" key="2">
    <source>
        <dbReference type="Pfam" id="PF05970"/>
    </source>
</evidence>
<dbReference type="GO" id="GO:0006281">
    <property type="term" value="P:DNA repair"/>
    <property type="evidence" value="ECO:0007669"/>
    <property type="project" value="UniProtKB-KW"/>
</dbReference>
<dbReference type="EC" id="5.6.2.3" evidence="1"/>
<feature type="domain" description="DNA helicase Pif1-like DEAD-box helicase" evidence="2">
    <location>
        <begin position="2"/>
        <end position="86"/>
    </location>
</feature>
<protein>
    <recommendedName>
        <fullName evidence="1">ATP-dependent DNA helicase</fullName>
        <ecNumber evidence="1">5.6.2.3</ecNumber>
    </recommendedName>
</protein>
<dbReference type="GO" id="GO:0006310">
    <property type="term" value="P:DNA recombination"/>
    <property type="evidence" value="ECO:0007669"/>
    <property type="project" value="UniProtKB-KW"/>
</dbReference>
<dbReference type="EMBL" id="BKCJ010190611">
    <property type="protein sequence ID" value="GEY57945.1"/>
    <property type="molecule type" value="Genomic_DNA"/>
</dbReference>
<keyword evidence="1" id="KW-0233">DNA recombination</keyword>
<dbReference type="GO" id="GO:0005524">
    <property type="term" value="F:ATP binding"/>
    <property type="evidence" value="ECO:0007669"/>
    <property type="project" value="UniProtKB-KW"/>
</dbReference>
<comment type="cofactor">
    <cofactor evidence="1">
        <name>Mg(2+)</name>
        <dbReference type="ChEBI" id="CHEBI:18420"/>
    </cofactor>
</comment>
<dbReference type="Pfam" id="PF05970">
    <property type="entry name" value="PIF1"/>
    <property type="match status" value="1"/>
</dbReference>
<dbReference type="PANTHER" id="PTHR10492:SF57">
    <property type="entry name" value="ATP-DEPENDENT DNA HELICASE"/>
    <property type="match status" value="1"/>
</dbReference>
<dbReference type="AlphaFoldDB" id="A0A699HWH5"/>
<organism evidence="3">
    <name type="scientific">Tanacetum cinerariifolium</name>
    <name type="common">Dalmatian daisy</name>
    <name type="synonym">Chrysanthemum cinerariifolium</name>
    <dbReference type="NCBI Taxonomy" id="118510"/>
    <lineage>
        <taxon>Eukaryota</taxon>
        <taxon>Viridiplantae</taxon>
        <taxon>Streptophyta</taxon>
        <taxon>Embryophyta</taxon>
        <taxon>Tracheophyta</taxon>
        <taxon>Spermatophyta</taxon>
        <taxon>Magnoliopsida</taxon>
        <taxon>eudicotyledons</taxon>
        <taxon>Gunneridae</taxon>
        <taxon>Pentapetalae</taxon>
        <taxon>asterids</taxon>
        <taxon>campanulids</taxon>
        <taxon>Asterales</taxon>
        <taxon>Asteraceae</taxon>
        <taxon>Asteroideae</taxon>
        <taxon>Anthemideae</taxon>
        <taxon>Anthemidinae</taxon>
        <taxon>Tanacetum</taxon>
    </lineage>
</organism>
<dbReference type="GO" id="GO:0016787">
    <property type="term" value="F:hydrolase activity"/>
    <property type="evidence" value="ECO:0007669"/>
    <property type="project" value="UniProtKB-KW"/>
</dbReference>
<keyword evidence="1" id="KW-0067">ATP-binding</keyword>
<keyword evidence="1" id="KW-0227">DNA damage</keyword>
<sequence length="250" mass="28649">MVASSSIASLFLLSGQTTHSRFKLLLELLEESMCRITKNTHFRKLSADTDLIIWDEAPTNDRRCFEALDRILRDILTASHYLFGGQADEEDPELSLYIQKNNRDGVTLELTSDPLPNMAWIPSKKDLPDPDSTIDVGTKSRNKIRPRRTATIRRELSVYGFKKRPSSITAKELRRRAVNRFLDDDGVMCGKEVDDIITQLYAPDLRTRWGGVSLVQEVKIDKKDDRACLDQRINELVDLGMRMYNKDCLI</sequence>
<dbReference type="GO" id="GO:0000723">
    <property type="term" value="P:telomere maintenance"/>
    <property type="evidence" value="ECO:0007669"/>
    <property type="project" value="InterPro"/>
</dbReference>
<accession>A0A699HWH5</accession>
<proteinExistence type="inferred from homology"/>
<keyword evidence="1 3" id="KW-0347">Helicase</keyword>